<dbReference type="GO" id="GO:2000032">
    <property type="term" value="P:regulation of secondary shoot formation"/>
    <property type="evidence" value="ECO:0007669"/>
    <property type="project" value="TreeGrafter"/>
</dbReference>
<evidence type="ECO:0000256" key="2">
    <source>
        <dbReference type="ARBA" id="ARBA00022473"/>
    </source>
</evidence>
<evidence type="ECO:0000313" key="10">
    <source>
        <dbReference type="Proteomes" id="UP000594263"/>
    </source>
</evidence>
<keyword evidence="6" id="KW-0539">Nucleus</keyword>
<dbReference type="Gramene" id="Kaladp0026s0080.1.v1.1">
    <property type="protein sequence ID" value="Kaladp0026s0080.1.v1.1"/>
    <property type="gene ID" value="Kaladp0026s0080.v1.1"/>
</dbReference>
<proteinExistence type="predicted"/>
<evidence type="ECO:0000256" key="1">
    <source>
        <dbReference type="ARBA" id="ARBA00004123"/>
    </source>
</evidence>
<dbReference type="InterPro" id="IPR017888">
    <property type="entry name" value="CYC/TB1_R_domain"/>
</dbReference>
<dbReference type="Pfam" id="PF03634">
    <property type="entry name" value="TCP"/>
    <property type="match status" value="1"/>
</dbReference>
<protein>
    <submittedName>
        <fullName evidence="9">Uncharacterized protein</fullName>
    </submittedName>
</protein>
<feature type="domain" description="TCP" evidence="7">
    <location>
        <begin position="116"/>
        <end position="174"/>
    </location>
</feature>
<dbReference type="Proteomes" id="UP000594263">
    <property type="component" value="Unplaced"/>
</dbReference>
<dbReference type="InterPro" id="IPR017887">
    <property type="entry name" value="TF_TCP_subgr"/>
</dbReference>
<dbReference type="EnsemblPlants" id="Kaladp0026s0080.1.v1.1">
    <property type="protein sequence ID" value="Kaladp0026s0080.1.v1.1"/>
    <property type="gene ID" value="Kaladp0026s0080.v1.1"/>
</dbReference>
<dbReference type="GO" id="GO:0003700">
    <property type="term" value="F:DNA-binding transcription factor activity"/>
    <property type="evidence" value="ECO:0007669"/>
    <property type="project" value="InterPro"/>
</dbReference>
<comment type="subcellular location">
    <subcellularLocation>
        <location evidence="1">Nucleus</location>
    </subcellularLocation>
</comment>
<evidence type="ECO:0000259" key="7">
    <source>
        <dbReference type="PROSITE" id="PS51369"/>
    </source>
</evidence>
<reference evidence="9" key="1">
    <citation type="submission" date="2021-01" db="UniProtKB">
        <authorList>
            <consortium name="EnsemblPlants"/>
        </authorList>
    </citation>
    <scope>IDENTIFICATION</scope>
</reference>
<feature type="domain" description="R" evidence="8">
    <location>
        <begin position="236"/>
        <end position="253"/>
    </location>
</feature>
<keyword evidence="3" id="KW-0805">Transcription regulation</keyword>
<evidence type="ECO:0000256" key="6">
    <source>
        <dbReference type="ARBA" id="ARBA00023242"/>
    </source>
</evidence>
<dbReference type="PANTHER" id="PTHR31072:SF93">
    <property type="entry name" value="TRANSCRIPTION FACTOR TCP24"/>
    <property type="match status" value="1"/>
</dbReference>
<organism evidence="9 10">
    <name type="scientific">Kalanchoe fedtschenkoi</name>
    <name type="common">Lavender scallops</name>
    <name type="synonym">South American air plant</name>
    <dbReference type="NCBI Taxonomy" id="63787"/>
    <lineage>
        <taxon>Eukaryota</taxon>
        <taxon>Viridiplantae</taxon>
        <taxon>Streptophyta</taxon>
        <taxon>Embryophyta</taxon>
        <taxon>Tracheophyta</taxon>
        <taxon>Spermatophyta</taxon>
        <taxon>Magnoliopsida</taxon>
        <taxon>eudicotyledons</taxon>
        <taxon>Gunneridae</taxon>
        <taxon>Pentapetalae</taxon>
        <taxon>Saxifragales</taxon>
        <taxon>Crassulaceae</taxon>
        <taxon>Kalanchoe</taxon>
    </lineage>
</organism>
<keyword evidence="2" id="KW-0217">Developmental protein</keyword>
<dbReference type="InterPro" id="IPR005333">
    <property type="entry name" value="Transcription_factor_TCP"/>
</dbReference>
<dbReference type="AlphaFoldDB" id="A0A7N0T8X2"/>
<evidence type="ECO:0000313" key="9">
    <source>
        <dbReference type="EnsemblPlants" id="Kaladp0026s0080.1.v1.1"/>
    </source>
</evidence>
<keyword evidence="10" id="KW-1185">Reference proteome</keyword>
<accession>A0A7N0T8X2</accession>
<evidence type="ECO:0000256" key="3">
    <source>
        <dbReference type="ARBA" id="ARBA00023015"/>
    </source>
</evidence>
<evidence type="ECO:0000256" key="5">
    <source>
        <dbReference type="ARBA" id="ARBA00023163"/>
    </source>
</evidence>
<dbReference type="PROSITE" id="PS51369">
    <property type="entry name" value="TCP"/>
    <property type="match status" value="1"/>
</dbReference>
<sequence length="373" mass="41026">MGLAACSFDTSLLEKKVRVLVLYCHSITQPPGYTRTTMLSSSLLDIVAGSSNTLHHHHQHLQESLYSHIFSDHNAGYNLHHPNPVAKDLQDDHVPLNSGRVTIITPEPAVALSKKKSDNRSKIRTAKGLRDRRVRLSIGIARKFFDLQDLLGFDKPSRTLEWLLKNSSKAILELSAASSSSTPPQGKAAAGVVDGFKGLSSSRSTTAYSTNQAELLSCDTALKTMKRKAAALLLAKESREKARARARARTAAKLHTAGKSLDHQKSRLLNNHTPYWSADRHYFSSSSLIKLLDNEIQKEEIKAAGGGEQHKQKLQIQLYNYNYGIGSNFESALNPSLSLDWDISSVLPPPSSSAAPKSNFSGDIDIYSRANWD</sequence>
<evidence type="ECO:0000259" key="8">
    <source>
        <dbReference type="PROSITE" id="PS51370"/>
    </source>
</evidence>
<evidence type="ECO:0000256" key="4">
    <source>
        <dbReference type="ARBA" id="ARBA00023125"/>
    </source>
</evidence>
<keyword evidence="4" id="KW-0238">DNA-binding</keyword>
<dbReference type="PROSITE" id="PS51370">
    <property type="entry name" value="R"/>
    <property type="match status" value="1"/>
</dbReference>
<name>A0A7N0T8X2_KALFE</name>
<dbReference type="GO" id="GO:0043565">
    <property type="term" value="F:sequence-specific DNA binding"/>
    <property type="evidence" value="ECO:0007669"/>
    <property type="project" value="TreeGrafter"/>
</dbReference>
<dbReference type="GO" id="GO:0005634">
    <property type="term" value="C:nucleus"/>
    <property type="evidence" value="ECO:0007669"/>
    <property type="project" value="UniProtKB-SubCell"/>
</dbReference>
<dbReference type="PANTHER" id="PTHR31072">
    <property type="entry name" value="TRANSCRIPTION FACTOR TCP4-RELATED"/>
    <property type="match status" value="1"/>
</dbReference>
<keyword evidence="5" id="KW-0804">Transcription</keyword>